<dbReference type="PANTHER" id="PTHR40743:SF1">
    <property type="entry name" value="POSSIBLE GLYCOSYLTRANSFERASE"/>
    <property type="match status" value="1"/>
</dbReference>
<keyword evidence="2" id="KW-1185">Reference proteome</keyword>
<name>F0R6K8_PHOSB</name>
<dbReference type="GO" id="GO:0016740">
    <property type="term" value="F:transferase activity"/>
    <property type="evidence" value="ECO:0007669"/>
    <property type="project" value="UniProtKB-KW"/>
</dbReference>
<reference evidence="1 2" key="1">
    <citation type="journal article" date="2011" name="Stand. Genomic Sci.">
        <title>Complete genome sequence of Bacteroides salanitronis type strain (BL78).</title>
        <authorList>
            <person name="Gronow S."/>
            <person name="Held B."/>
            <person name="Lucas S."/>
            <person name="Lapidus A."/>
            <person name="Del Rio T.G."/>
            <person name="Nolan M."/>
            <person name="Tice H."/>
            <person name="Deshpande S."/>
            <person name="Cheng J.F."/>
            <person name="Pitluck S."/>
            <person name="Liolios K."/>
            <person name="Pagani I."/>
            <person name="Ivanova N."/>
            <person name="Mavromatis K."/>
            <person name="Pati A."/>
            <person name="Tapia R."/>
            <person name="Han C."/>
            <person name="Goodwin L."/>
            <person name="Chen A."/>
            <person name="Palaniappan K."/>
            <person name="Land M."/>
            <person name="Hauser L."/>
            <person name="Chang Y.J."/>
            <person name="Jeffries C.D."/>
            <person name="Brambilla E.M."/>
            <person name="Rohde M."/>
            <person name="Goker M."/>
            <person name="Detter J.C."/>
            <person name="Woyke T."/>
            <person name="Bristow J."/>
            <person name="Markowitz V."/>
            <person name="Hugenholtz P."/>
            <person name="Kyrpides N.C."/>
            <person name="Klenk H.P."/>
            <person name="Eisen J.A."/>
        </authorList>
    </citation>
    <scope>NUCLEOTIDE SEQUENCE [LARGE SCALE GENOMIC DNA]</scope>
    <source>
        <strain evidence="1 2">DSM 18170</strain>
    </source>
</reference>
<dbReference type="Gene3D" id="3.40.50.11350">
    <property type="match status" value="1"/>
</dbReference>
<dbReference type="AlphaFoldDB" id="F0R6K8"/>
<sequence>MPDMKRKMIFVPAGGLANRIRATLSAIALAGQTGIELKVIWFRDWALHAAFRDLFVPRRLPGKVRIVEASASDLLVFDRPRQKNFHVPALFQKLLFRSCLYEHQIDALRTQGFDFEGWAKRGNVYMASYLPFYAYPDALLHEVFRPVPQIEEVIGKRISAFSAYTVGVHIRRTDNALSIEHSPLEAFFGCLDKEQAAHSDLCIYLATDSEEVKQAMRTRYGERIVCAESKADRSTTEGIREGIADLWTLAHTRKIYGSFHSSFSELAAELGRIPLVVVKR</sequence>
<dbReference type="STRING" id="667015.Bacsa_2348"/>
<gene>
    <name evidence="1" type="ordered locus">Bacsa_2348</name>
</gene>
<evidence type="ECO:0000313" key="1">
    <source>
        <dbReference type="EMBL" id="ADY36896.1"/>
    </source>
</evidence>
<evidence type="ECO:0000313" key="2">
    <source>
        <dbReference type="Proteomes" id="UP000007486"/>
    </source>
</evidence>
<dbReference type="Proteomes" id="UP000007486">
    <property type="component" value="Chromosome"/>
</dbReference>
<accession>F0R6K8</accession>
<dbReference type="HOGENOM" id="CLU_079595_0_0_10"/>
<keyword evidence="1" id="KW-0808">Transferase</keyword>
<protein>
    <submittedName>
        <fullName evidence="1">Glycosyl transferase family protein</fullName>
    </submittedName>
</protein>
<dbReference type="PANTHER" id="PTHR40743">
    <property type="entry name" value="NUCLEOTIDE-DIPHOSPHO-SUGAR TRANSFERASE CONTAINING PROTEIN"/>
    <property type="match status" value="1"/>
</dbReference>
<dbReference type="KEGG" id="bsa:Bacsa_2348"/>
<proteinExistence type="predicted"/>
<dbReference type="eggNOG" id="ENOG5032U7V">
    <property type="taxonomic scope" value="Bacteria"/>
</dbReference>
<organism evidence="1 2">
    <name type="scientific">Phocaeicola salanitronis (strain DSM 18170 / JCM 13657 / CCUG 60908 / BL78)</name>
    <name type="common">Bacteroides salanitronis</name>
    <dbReference type="NCBI Taxonomy" id="667015"/>
    <lineage>
        <taxon>Bacteria</taxon>
        <taxon>Pseudomonadati</taxon>
        <taxon>Bacteroidota</taxon>
        <taxon>Bacteroidia</taxon>
        <taxon>Bacteroidales</taxon>
        <taxon>Bacteroidaceae</taxon>
        <taxon>Phocaeicola</taxon>
    </lineage>
</organism>
<dbReference type="EMBL" id="CP002530">
    <property type="protein sequence ID" value="ADY36896.1"/>
    <property type="molecule type" value="Genomic_DNA"/>
</dbReference>